<dbReference type="AlphaFoldDB" id="A0AAV4N5P8"/>
<dbReference type="Proteomes" id="UP001054837">
    <property type="component" value="Unassembled WGS sequence"/>
</dbReference>
<dbReference type="EMBL" id="BPLQ01001176">
    <property type="protein sequence ID" value="GIX79386.1"/>
    <property type="molecule type" value="Genomic_DNA"/>
</dbReference>
<evidence type="ECO:0000313" key="1">
    <source>
        <dbReference type="EMBL" id="GIX79386.1"/>
    </source>
</evidence>
<comment type="caution">
    <text evidence="1">The sequence shown here is derived from an EMBL/GenBank/DDBJ whole genome shotgun (WGS) entry which is preliminary data.</text>
</comment>
<organism evidence="1 2">
    <name type="scientific">Caerostris darwini</name>
    <dbReference type="NCBI Taxonomy" id="1538125"/>
    <lineage>
        <taxon>Eukaryota</taxon>
        <taxon>Metazoa</taxon>
        <taxon>Ecdysozoa</taxon>
        <taxon>Arthropoda</taxon>
        <taxon>Chelicerata</taxon>
        <taxon>Arachnida</taxon>
        <taxon>Araneae</taxon>
        <taxon>Araneomorphae</taxon>
        <taxon>Entelegynae</taxon>
        <taxon>Araneoidea</taxon>
        <taxon>Araneidae</taxon>
        <taxon>Caerostris</taxon>
    </lineage>
</organism>
<name>A0AAV4N5P8_9ARAC</name>
<gene>
    <name evidence="1" type="ORF">CDAR_228421</name>
</gene>
<protein>
    <submittedName>
        <fullName evidence="1">Uncharacterized protein</fullName>
    </submittedName>
</protein>
<accession>A0AAV4N5P8</accession>
<keyword evidence="2" id="KW-1185">Reference proteome</keyword>
<sequence length="75" mass="9236">MSVLCEVQLLRTDSPEFRNDAYLERKDFYFDVGQPNCWNYFWPNANWYHITWLMPAPRDWGQNIDYVDKKSETFY</sequence>
<reference evidence="1 2" key="1">
    <citation type="submission" date="2021-06" db="EMBL/GenBank/DDBJ databases">
        <title>Caerostris darwini draft genome.</title>
        <authorList>
            <person name="Kono N."/>
            <person name="Arakawa K."/>
        </authorList>
    </citation>
    <scope>NUCLEOTIDE SEQUENCE [LARGE SCALE GENOMIC DNA]</scope>
</reference>
<proteinExistence type="predicted"/>
<evidence type="ECO:0000313" key="2">
    <source>
        <dbReference type="Proteomes" id="UP001054837"/>
    </source>
</evidence>